<dbReference type="EMBL" id="CP025611">
    <property type="protein sequence ID" value="AUN29933.1"/>
    <property type="molecule type" value="Genomic_DNA"/>
</dbReference>
<evidence type="ECO:0000256" key="7">
    <source>
        <dbReference type="SAM" id="SignalP"/>
    </source>
</evidence>
<dbReference type="AlphaFoldDB" id="A0A2K9N9V8"/>
<keyword evidence="7" id="KW-0732">Signal</keyword>
<evidence type="ECO:0000256" key="6">
    <source>
        <dbReference type="RuleBase" id="RU368091"/>
    </source>
</evidence>
<dbReference type="GO" id="GO:0006508">
    <property type="term" value="P:proteolysis"/>
    <property type="evidence" value="ECO:0007669"/>
    <property type="project" value="UniProtKB-KW"/>
</dbReference>
<sequence>MDRDSMTQHHHRPHFARRLLGASAIALAAALAPLASAAAQQAAPASTEAPAKTDPRYVWDLTPIFKDDASWDAARKQALADLPSLDALKGTLGKDAATLRAAMDRMSKVGHDVERVLVYAYLQYSTDTRNNAYQERWSLAQALSAQAQAATAWVSPEVQGVGAEKIASFIKADAGLSKHAFRLNDILRLKAHTLTPETEAALAALGPVLGSASNTYSALANADIDWPEITLPDGTKRKVNQSAYQSLRQNDDRAVRKLVFDTFWTKFGQYATTMGNTLGAAVQTGTIDAKLRGYPTAVAASLANNDIPESVYRTLVAEANKGLPTLHRYFKLRQKMLKLPDLYYYDIYPSLISLDKKFTLDESRTTTLAAVKPLGKEYGDMLAALTAKRTMHVYPSEGKDSGAYHWGSYGLDPYIFLNHQDDYNSMSTYAHEWGHGMHSALASKNQPYELANYSLFMAEIASTTNEMLLTDYLVSKAKTKEEKLFYLGQSLEGLRGTFFRQTMFAEFELATHDAVERGEALSGSKMKDIYCGLLKKYHGDAEGVMKIDEKYCAEWAFIPHFYRPFYVFQYATSISAGTYFAEQISKGGAKARDNYLNVLKAGGSEYPYPLLKKAGLDMATAAPYQALVRRMDATIDQMEKLLAE</sequence>
<evidence type="ECO:0000256" key="2">
    <source>
        <dbReference type="ARBA" id="ARBA00022723"/>
    </source>
</evidence>
<dbReference type="InterPro" id="IPR013647">
    <property type="entry name" value="OligopepF_N_dom"/>
</dbReference>
<evidence type="ECO:0000259" key="8">
    <source>
        <dbReference type="Pfam" id="PF01432"/>
    </source>
</evidence>
<feature type="signal peptide" evidence="7">
    <location>
        <begin position="1"/>
        <end position="37"/>
    </location>
</feature>
<feature type="domain" description="Oligopeptidase F N-terminal" evidence="9">
    <location>
        <begin position="161"/>
        <end position="225"/>
    </location>
</feature>
<dbReference type="CDD" id="cd09608">
    <property type="entry name" value="M3B_PepF"/>
    <property type="match status" value="1"/>
</dbReference>
<proteinExistence type="inferred from homology"/>
<evidence type="ECO:0000256" key="3">
    <source>
        <dbReference type="ARBA" id="ARBA00022801"/>
    </source>
</evidence>
<keyword evidence="5 6" id="KW-0482">Metalloprotease</keyword>
<dbReference type="OrthoDB" id="9766487at2"/>
<feature type="domain" description="Peptidase M3A/M3B catalytic" evidence="8">
    <location>
        <begin position="247"/>
        <end position="626"/>
    </location>
</feature>
<evidence type="ECO:0000313" key="10">
    <source>
        <dbReference type="EMBL" id="AUN29933.1"/>
    </source>
</evidence>
<dbReference type="NCBIfam" id="TIGR00181">
    <property type="entry name" value="pepF"/>
    <property type="match status" value="1"/>
</dbReference>
<evidence type="ECO:0000313" key="11">
    <source>
        <dbReference type="Proteomes" id="UP000234752"/>
    </source>
</evidence>
<dbReference type="InterPro" id="IPR001567">
    <property type="entry name" value="Pept_M3A_M3B_dom"/>
</dbReference>
<dbReference type="Pfam" id="PF08439">
    <property type="entry name" value="Peptidase_M3_N"/>
    <property type="match status" value="1"/>
</dbReference>
<feature type="chain" id="PRO_5014778664" description="Oligopeptidase F" evidence="7">
    <location>
        <begin position="38"/>
        <end position="644"/>
    </location>
</feature>
<evidence type="ECO:0000259" key="9">
    <source>
        <dbReference type="Pfam" id="PF08439"/>
    </source>
</evidence>
<dbReference type="Gene3D" id="1.20.140.70">
    <property type="entry name" value="Oligopeptidase f, N-terminal domain"/>
    <property type="match status" value="1"/>
</dbReference>
<dbReference type="Proteomes" id="UP000234752">
    <property type="component" value="Chromosome eg_1"/>
</dbReference>
<evidence type="ECO:0000256" key="4">
    <source>
        <dbReference type="ARBA" id="ARBA00022833"/>
    </source>
</evidence>
<gene>
    <name evidence="10" type="primary">pepF</name>
    <name evidence="10" type="ORF">C0V82_06595</name>
</gene>
<accession>A0A2K9N9V8</accession>
<dbReference type="Gene3D" id="1.10.287.830">
    <property type="entry name" value="putative peptidase helix hairpin domain like"/>
    <property type="match status" value="1"/>
</dbReference>
<dbReference type="GO" id="GO:0046872">
    <property type="term" value="F:metal ion binding"/>
    <property type="evidence" value="ECO:0007669"/>
    <property type="project" value="UniProtKB-UniRule"/>
</dbReference>
<dbReference type="InterPro" id="IPR042088">
    <property type="entry name" value="OligoPept_F_C"/>
</dbReference>
<dbReference type="Gene3D" id="1.10.1370.20">
    <property type="entry name" value="Oligoendopeptidase f, C-terminal domain"/>
    <property type="match status" value="1"/>
</dbReference>
<comment type="cofactor">
    <cofactor evidence="6">
        <name>Zn(2+)</name>
        <dbReference type="ChEBI" id="CHEBI:29105"/>
    </cofactor>
    <text evidence="6">Binds 1 zinc ion.</text>
</comment>
<protein>
    <recommendedName>
        <fullName evidence="6">Oligopeptidase F</fullName>
        <ecNumber evidence="6">3.4.24.-</ecNumber>
    </recommendedName>
</protein>
<keyword evidence="11" id="KW-1185">Reference proteome</keyword>
<comment type="similarity">
    <text evidence="6">Belongs to the peptidase M3B family.</text>
</comment>
<keyword evidence="4 6" id="KW-0862">Zinc</keyword>
<dbReference type="Pfam" id="PF01432">
    <property type="entry name" value="Peptidase_M3"/>
    <property type="match status" value="1"/>
</dbReference>
<evidence type="ECO:0000256" key="5">
    <source>
        <dbReference type="ARBA" id="ARBA00023049"/>
    </source>
</evidence>
<dbReference type="GO" id="GO:0004222">
    <property type="term" value="F:metalloendopeptidase activity"/>
    <property type="evidence" value="ECO:0007669"/>
    <property type="project" value="UniProtKB-UniRule"/>
</dbReference>
<reference evidence="10 11" key="1">
    <citation type="submission" date="2017-12" db="EMBL/GenBank/DDBJ databases">
        <title>Genomes of bacteria within cyanobacterial aggregates.</title>
        <authorList>
            <person name="Cai H."/>
        </authorList>
    </citation>
    <scope>NUCLEOTIDE SEQUENCE [LARGE SCALE GENOMIC DNA]</scope>
    <source>
        <strain evidence="10 11">TH16</strain>
    </source>
</reference>
<name>A0A2K9N9V8_9PROT</name>
<keyword evidence="3 6" id="KW-0378">Hydrolase</keyword>
<organism evidence="10 11">
    <name type="scientific">Niveispirillum cyanobacteriorum</name>
    <dbReference type="NCBI Taxonomy" id="1612173"/>
    <lineage>
        <taxon>Bacteria</taxon>
        <taxon>Pseudomonadati</taxon>
        <taxon>Pseudomonadota</taxon>
        <taxon>Alphaproteobacteria</taxon>
        <taxon>Rhodospirillales</taxon>
        <taxon>Azospirillaceae</taxon>
        <taxon>Niveispirillum</taxon>
    </lineage>
</organism>
<dbReference type="InterPro" id="IPR004438">
    <property type="entry name" value="Peptidase_M3B"/>
</dbReference>
<dbReference type="KEGG" id="ncb:C0V82_06595"/>
<keyword evidence="2 6" id="KW-0479">Metal-binding</keyword>
<evidence type="ECO:0000256" key="1">
    <source>
        <dbReference type="ARBA" id="ARBA00022670"/>
    </source>
</evidence>
<dbReference type="SUPFAM" id="SSF55486">
    <property type="entry name" value="Metalloproteases ('zincins'), catalytic domain"/>
    <property type="match status" value="1"/>
</dbReference>
<dbReference type="EC" id="3.4.24.-" evidence="6"/>
<keyword evidence="1 6" id="KW-0645">Protease</keyword>
<comment type="function">
    <text evidence="6">Has oligopeptidase activity and degrades a variety of small bioactive peptides.</text>
</comment>